<dbReference type="FunFam" id="2.40.30.10:FF:000004">
    <property type="entry name" value="50S ribosomal protein L3"/>
    <property type="match status" value="1"/>
</dbReference>
<keyword evidence="11" id="KW-1185">Reference proteome</keyword>
<dbReference type="InterPro" id="IPR019926">
    <property type="entry name" value="Ribosomal_uL3_CS"/>
</dbReference>
<evidence type="ECO:0000256" key="9">
    <source>
        <dbReference type="RuleBase" id="RU003906"/>
    </source>
</evidence>
<evidence type="ECO:0000313" key="11">
    <source>
        <dbReference type="Proteomes" id="UP000006804"/>
    </source>
</evidence>
<dbReference type="Pfam" id="PF00297">
    <property type="entry name" value="Ribosomal_L3"/>
    <property type="match status" value="1"/>
</dbReference>
<name>F7YY19_9THEM</name>
<reference evidence="10 11" key="1">
    <citation type="submission" date="2010-11" db="EMBL/GenBank/DDBJ databases">
        <title>The complete genome of Thermotoga thermarum DSM 5069.</title>
        <authorList>
            <consortium name="US DOE Joint Genome Institute (JGI-PGF)"/>
            <person name="Lucas S."/>
            <person name="Copeland A."/>
            <person name="Lapidus A."/>
            <person name="Bruce D."/>
            <person name="Goodwin L."/>
            <person name="Pitluck S."/>
            <person name="Kyrpides N."/>
            <person name="Mavromatis K."/>
            <person name="Ivanova N."/>
            <person name="Zeytun A."/>
            <person name="Brettin T."/>
            <person name="Detter J.C."/>
            <person name="Tapia R."/>
            <person name="Han C."/>
            <person name="Land M."/>
            <person name="Hauser L."/>
            <person name="Markowitz V."/>
            <person name="Cheng J.-F."/>
            <person name="Hugenholtz P."/>
            <person name="Woyke T."/>
            <person name="Wu D."/>
            <person name="Spring S."/>
            <person name="Schroeder M."/>
            <person name="Brambilla E."/>
            <person name="Klenk H.-P."/>
            <person name="Eisen J.A."/>
        </authorList>
    </citation>
    <scope>NUCLEOTIDE SEQUENCE [LARGE SCALE GENOMIC DNA]</scope>
    <source>
        <strain evidence="10 11">DSM 5069</strain>
    </source>
</reference>
<keyword evidence="5 7" id="KW-0687">Ribonucleoprotein</keyword>
<dbReference type="PROSITE" id="PS00474">
    <property type="entry name" value="RIBOSOMAL_L3"/>
    <property type="match status" value="1"/>
</dbReference>
<evidence type="ECO:0000313" key="10">
    <source>
        <dbReference type="EMBL" id="AEH50829.1"/>
    </source>
</evidence>
<dbReference type="HOGENOM" id="CLU_044142_4_1_0"/>
<dbReference type="RefSeq" id="WP_013932051.1">
    <property type="nucleotide sequence ID" value="NC_015707.1"/>
</dbReference>
<dbReference type="STRING" id="688269.Theth_0744"/>
<comment type="function">
    <text evidence="7 9">One of the primary rRNA binding proteins, it binds directly near the 3'-end of the 23S rRNA, where it nucleates assembly of the 50S subunit.</text>
</comment>
<dbReference type="GO" id="GO:0003735">
    <property type="term" value="F:structural constituent of ribosome"/>
    <property type="evidence" value="ECO:0007669"/>
    <property type="project" value="UniProtKB-UniRule"/>
</dbReference>
<evidence type="ECO:0000256" key="5">
    <source>
        <dbReference type="ARBA" id="ARBA00023274"/>
    </source>
</evidence>
<comment type="subunit">
    <text evidence="7 9">Part of the 50S ribosomal subunit. Forms a cluster with proteins L14 and L19.</text>
</comment>
<proteinExistence type="inferred from homology"/>
<dbReference type="eggNOG" id="COG0087">
    <property type="taxonomic scope" value="Bacteria"/>
</dbReference>
<dbReference type="Proteomes" id="UP000006804">
    <property type="component" value="Chromosome"/>
</dbReference>
<evidence type="ECO:0000256" key="3">
    <source>
        <dbReference type="ARBA" id="ARBA00022884"/>
    </source>
</evidence>
<dbReference type="Gene3D" id="2.40.30.10">
    <property type="entry name" value="Translation factors"/>
    <property type="match status" value="1"/>
</dbReference>
<dbReference type="GO" id="GO:0006412">
    <property type="term" value="P:translation"/>
    <property type="evidence" value="ECO:0007669"/>
    <property type="project" value="UniProtKB-UniRule"/>
</dbReference>
<evidence type="ECO:0000256" key="8">
    <source>
        <dbReference type="RuleBase" id="RU003905"/>
    </source>
</evidence>
<dbReference type="OrthoDB" id="9806135at2"/>
<comment type="similarity">
    <text evidence="1 7 8">Belongs to the universal ribosomal protein uL3 family.</text>
</comment>
<dbReference type="InterPro" id="IPR009000">
    <property type="entry name" value="Transl_B-barrel_sf"/>
</dbReference>
<dbReference type="InterPro" id="IPR019927">
    <property type="entry name" value="Ribosomal_uL3_bac/org-type"/>
</dbReference>
<dbReference type="PATRIC" id="fig|688269.3.peg.768"/>
<keyword evidence="3 7" id="KW-0694">RNA-binding</keyword>
<dbReference type="PANTHER" id="PTHR11229">
    <property type="entry name" value="50S RIBOSOMAL PROTEIN L3"/>
    <property type="match status" value="1"/>
</dbReference>
<dbReference type="GO" id="GO:0019843">
    <property type="term" value="F:rRNA binding"/>
    <property type="evidence" value="ECO:0007669"/>
    <property type="project" value="UniProtKB-UniRule"/>
</dbReference>
<evidence type="ECO:0000256" key="2">
    <source>
        <dbReference type="ARBA" id="ARBA00022730"/>
    </source>
</evidence>
<gene>
    <name evidence="7" type="primary">rplC</name>
    <name evidence="10" type="ORF">Theth_0744</name>
</gene>
<dbReference type="GO" id="GO:0022625">
    <property type="term" value="C:cytosolic large ribosomal subunit"/>
    <property type="evidence" value="ECO:0007669"/>
    <property type="project" value="TreeGrafter"/>
</dbReference>
<evidence type="ECO:0000256" key="4">
    <source>
        <dbReference type="ARBA" id="ARBA00022980"/>
    </source>
</evidence>
<evidence type="ECO:0000256" key="1">
    <source>
        <dbReference type="ARBA" id="ARBA00006540"/>
    </source>
</evidence>
<dbReference type="FunFam" id="3.30.160.810:FF:000001">
    <property type="entry name" value="50S ribosomal protein L3"/>
    <property type="match status" value="1"/>
</dbReference>
<dbReference type="InterPro" id="IPR000597">
    <property type="entry name" value="Ribosomal_uL3"/>
</dbReference>
<dbReference type="Gene3D" id="3.30.160.810">
    <property type="match status" value="1"/>
</dbReference>
<evidence type="ECO:0000256" key="6">
    <source>
        <dbReference type="ARBA" id="ARBA00035243"/>
    </source>
</evidence>
<dbReference type="AlphaFoldDB" id="F7YY19"/>
<sequence>MAKMILGKKIGMTTLFKDNVAIPVTVILAGPCYVIQKKTTATDGYSAVQIGFDLAKKVNKPMAGHFAKAGVKPLRFLKELRLNDDSEVEKYQIGQEIKVDIFKEGEKVDVIGWTKGRGFAGAIKRWGFSGGPRSHGSKFHRELGSLGQHTEPAKIFKGKKMPGRYGNERVTIHNLEVVKVDPENNLLVVKGSVPGARGSLVIIRSPKKVRV</sequence>
<dbReference type="PANTHER" id="PTHR11229:SF16">
    <property type="entry name" value="LARGE RIBOSOMAL SUBUNIT PROTEIN UL3C"/>
    <property type="match status" value="1"/>
</dbReference>
<accession>F7YY19</accession>
<keyword evidence="4 7" id="KW-0689">Ribosomal protein</keyword>
<keyword evidence="2 7" id="KW-0699">rRNA-binding</keyword>
<evidence type="ECO:0000256" key="7">
    <source>
        <dbReference type="HAMAP-Rule" id="MF_01325"/>
    </source>
</evidence>
<dbReference type="SUPFAM" id="SSF50447">
    <property type="entry name" value="Translation proteins"/>
    <property type="match status" value="1"/>
</dbReference>
<dbReference type="EMBL" id="CP002351">
    <property type="protein sequence ID" value="AEH50829.1"/>
    <property type="molecule type" value="Genomic_DNA"/>
</dbReference>
<organism evidence="10 11">
    <name type="scientific">Pseudothermotoga thermarum DSM 5069</name>
    <dbReference type="NCBI Taxonomy" id="688269"/>
    <lineage>
        <taxon>Bacteria</taxon>
        <taxon>Thermotogati</taxon>
        <taxon>Thermotogota</taxon>
        <taxon>Thermotogae</taxon>
        <taxon>Thermotogales</taxon>
        <taxon>Thermotogaceae</taxon>
        <taxon>Pseudothermotoga</taxon>
    </lineage>
</organism>
<dbReference type="HAMAP" id="MF_01325_B">
    <property type="entry name" value="Ribosomal_uL3_B"/>
    <property type="match status" value="1"/>
</dbReference>
<dbReference type="KEGG" id="tta:Theth_0744"/>
<dbReference type="NCBIfam" id="TIGR03625">
    <property type="entry name" value="L3_bact"/>
    <property type="match status" value="1"/>
</dbReference>
<protein>
    <recommendedName>
        <fullName evidence="6 7">Large ribosomal subunit protein uL3</fullName>
    </recommendedName>
</protein>